<sequence length="561" mass="62846">MEFQEIIDVDLNLRTEDVKTQGSFESLMISPSTVTNLKNHGYRVPSPVQMKAIPKGLTGLDMLVQAKSGTGKTLVFAILAIENLNLQSNDVQKIIIAPTREIATQIKDTIKTIAHFKTRIGPAKEQNVQNGKSKVVLPTTSDCPKVLRDYNAAQNGLSNRSYDRRAFMELSRLKLSLSEEMLSWLNELGIYTGLLESGKKANFAKEVAELSAKILQLKSSDVNGKVVPSSAVSSEQPKQPKSTSGFVPSRQKAKRKFYMRGELLSIRDSLSKESWWQYALSRFDMSVDPFMPFEQESEVGIHEGVAANETSRTHPSVEAEKMRDVTPKASGKRYSRKDLIAIQNSVPKNLNQYLRCPFEEQLRRQRLLEKKQRAEVPLRDPPEVWRAKVDHHTAWLRNFDTLFKYDVYKEAGRKCEVAVETNSGTSTVAPLNSELEAPPDAGVNKQGNGGEARVEIHLADRVPSRSRTSGSGQEREMKVNAERGTQPANDVAPQASCSEEEGYSSTSEQGLALEVETASAAEQLSEEESCSEDESSCDEEEEQLRRFAEAYRKNIDLYFRW</sequence>
<keyword evidence="3" id="KW-0378">Hydrolase</keyword>
<dbReference type="SMART" id="SM00487">
    <property type="entry name" value="DEXDc"/>
    <property type="match status" value="1"/>
</dbReference>
<dbReference type="EC" id="3.6.4.13" evidence="1"/>
<dbReference type="SUPFAM" id="SSF52540">
    <property type="entry name" value="P-loop containing nucleoside triphosphate hydrolases"/>
    <property type="match status" value="1"/>
</dbReference>
<keyword evidence="4 10" id="KW-0347">Helicase</keyword>
<dbReference type="OrthoDB" id="7848262at2759"/>
<evidence type="ECO:0000256" key="3">
    <source>
        <dbReference type="ARBA" id="ARBA00022801"/>
    </source>
</evidence>
<reference evidence="10 11" key="1">
    <citation type="submission" date="2015-09" db="EMBL/GenBank/DDBJ databases">
        <title>Draft genome of the parasitic nematode Teladorsagia circumcincta isolate WARC Sus (inbred).</title>
        <authorList>
            <person name="Mitreva M."/>
        </authorList>
    </citation>
    <scope>NUCLEOTIDE SEQUENCE [LARGE SCALE GENOMIC DNA]</scope>
    <source>
        <strain evidence="10 11">S</strain>
    </source>
</reference>
<feature type="compositionally biased region" description="Acidic residues" evidence="7">
    <location>
        <begin position="524"/>
        <end position="541"/>
    </location>
</feature>
<feature type="region of interest" description="Disordered" evidence="7">
    <location>
        <begin position="420"/>
        <end position="541"/>
    </location>
</feature>
<evidence type="ECO:0000256" key="1">
    <source>
        <dbReference type="ARBA" id="ARBA00012552"/>
    </source>
</evidence>
<evidence type="ECO:0000256" key="4">
    <source>
        <dbReference type="ARBA" id="ARBA00022806"/>
    </source>
</evidence>
<dbReference type="GO" id="GO:0016787">
    <property type="term" value="F:hydrolase activity"/>
    <property type="evidence" value="ECO:0007669"/>
    <property type="project" value="UniProtKB-KW"/>
</dbReference>
<feature type="domain" description="Helicase ATP-binding" evidence="8">
    <location>
        <begin position="53"/>
        <end position="218"/>
    </location>
</feature>
<evidence type="ECO:0000256" key="6">
    <source>
        <dbReference type="PROSITE-ProRule" id="PRU00552"/>
    </source>
</evidence>
<name>A0A2G9TU50_TELCI</name>
<dbReference type="InterPro" id="IPR011545">
    <property type="entry name" value="DEAD/DEAH_box_helicase_dom"/>
</dbReference>
<keyword evidence="5" id="KW-0067">ATP-binding</keyword>
<feature type="short sequence motif" description="Q motif" evidence="6">
    <location>
        <begin position="22"/>
        <end position="50"/>
    </location>
</feature>
<feature type="compositionally biased region" description="Polar residues" evidence="7">
    <location>
        <begin position="420"/>
        <end position="430"/>
    </location>
</feature>
<dbReference type="InterPro" id="IPR050079">
    <property type="entry name" value="DEAD_box_RNA_helicase"/>
</dbReference>
<proteinExistence type="predicted"/>
<gene>
    <name evidence="10" type="ORF">TELCIR_17032</name>
</gene>
<dbReference type="GO" id="GO:0005829">
    <property type="term" value="C:cytosol"/>
    <property type="evidence" value="ECO:0007669"/>
    <property type="project" value="TreeGrafter"/>
</dbReference>
<dbReference type="PANTHER" id="PTHR47959:SF1">
    <property type="entry name" value="ATP-DEPENDENT RNA HELICASE DBPA"/>
    <property type="match status" value="1"/>
</dbReference>
<dbReference type="AlphaFoldDB" id="A0A2G9TU50"/>
<dbReference type="InterPro" id="IPR014014">
    <property type="entry name" value="RNA_helicase_DEAD_Q_motif"/>
</dbReference>
<dbReference type="EMBL" id="KZ353616">
    <property type="protein sequence ID" value="PIO61445.1"/>
    <property type="molecule type" value="Genomic_DNA"/>
</dbReference>
<dbReference type="GO" id="GO:0003676">
    <property type="term" value="F:nucleic acid binding"/>
    <property type="evidence" value="ECO:0007669"/>
    <property type="project" value="InterPro"/>
</dbReference>
<accession>A0A2G9TU50</accession>
<feature type="compositionally biased region" description="Polar residues" evidence="7">
    <location>
        <begin position="230"/>
        <end position="246"/>
    </location>
</feature>
<evidence type="ECO:0000259" key="8">
    <source>
        <dbReference type="PROSITE" id="PS51192"/>
    </source>
</evidence>
<keyword evidence="11" id="KW-1185">Reference proteome</keyword>
<keyword evidence="2" id="KW-0547">Nucleotide-binding</keyword>
<feature type="domain" description="DEAD-box RNA helicase Q" evidence="9">
    <location>
        <begin position="22"/>
        <end position="50"/>
    </location>
</feature>
<evidence type="ECO:0000256" key="5">
    <source>
        <dbReference type="ARBA" id="ARBA00022840"/>
    </source>
</evidence>
<feature type="compositionally biased region" description="Basic and acidic residues" evidence="7">
    <location>
        <begin position="452"/>
        <end position="463"/>
    </location>
</feature>
<dbReference type="Proteomes" id="UP000230423">
    <property type="component" value="Unassembled WGS sequence"/>
</dbReference>
<feature type="region of interest" description="Disordered" evidence="7">
    <location>
        <begin position="226"/>
        <end position="249"/>
    </location>
</feature>
<evidence type="ECO:0000259" key="9">
    <source>
        <dbReference type="PROSITE" id="PS51195"/>
    </source>
</evidence>
<dbReference type="Pfam" id="PF00270">
    <property type="entry name" value="DEAD"/>
    <property type="match status" value="1"/>
</dbReference>
<organism evidence="10 11">
    <name type="scientific">Teladorsagia circumcincta</name>
    <name type="common">Brown stomach worm</name>
    <name type="synonym">Ostertagia circumcincta</name>
    <dbReference type="NCBI Taxonomy" id="45464"/>
    <lineage>
        <taxon>Eukaryota</taxon>
        <taxon>Metazoa</taxon>
        <taxon>Ecdysozoa</taxon>
        <taxon>Nematoda</taxon>
        <taxon>Chromadorea</taxon>
        <taxon>Rhabditida</taxon>
        <taxon>Rhabditina</taxon>
        <taxon>Rhabditomorpha</taxon>
        <taxon>Strongyloidea</taxon>
        <taxon>Trichostrongylidae</taxon>
        <taxon>Teladorsagia</taxon>
    </lineage>
</organism>
<protein>
    <recommendedName>
        <fullName evidence="1">RNA helicase</fullName>
        <ecNumber evidence="1">3.6.4.13</ecNumber>
    </recommendedName>
</protein>
<evidence type="ECO:0000313" key="10">
    <source>
        <dbReference type="EMBL" id="PIO61445.1"/>
    </source>
</evidence>
<dbReference type="PANTHER" id="PTHR47959">
    <property type="entry name" value="ATP-DEPENDENT RNA HELICASE RHLE-RELATED"/>
    <property type="match status" value="1"/>
</dbReference>
<dbReference type="PROSITE" id="PS51192">
    <property type="entry name" value="HELICASE_ATP_BIND_1"/>
    <property type="match status" value="1"/>
</dbReference>
<evidence type="ECO:0000256" key="2">
    <source>
        <dbReference type="ARBA" id="ARBA00022741"/>
    </source>
</evidence>
<evidence type="ECO:0000313" key="11">
    <source>
        <dbReference type="Proteomes" id="UP000230423"/>
    </source>
</evidence>
<dbReference type="InterPro" id="IPR027417">
    <property type="entry name" value="P-loop_NTPase"/>
</dbReference>
<dbReference type="Gene3D" id="3.40.50.300">
    <property type="entry name" value="P-loop containing nucleotide triphosphate hydrolases"/>
    <property type="match status" value="1"/>
</dbReference>
<evidence type="ECO:0000256" key="7">
    <source>
        <dbReference type="SAM" id="MobiDB-lite"/>
    </source>
</evidence>
<dbReference type="InterPro" id="IPR014001">
    <property type="entry name" value="Helicase_ATP-bd"/>
</dbReference>
<dbReference type="GO" id="GO:0003724">
    <property type="term" value="F:RNA helicase activity"/>
    <property type="evidence" value="ECO:0007669"/>
    <property type="project" value="UniProtKB-EC"/>
</dbReference>
<dbReference type="PROSITE" id="PS51195">
    <property type="entry name" value="Q_MOTIF"/>
    <property type="match status" value="1"/>
</dbReference>
<dbReference type="GO" id="GO:0005524">
    <property type="term" value="F:ATP binding"/>
    <property type="evidence" value="ECO:0007669"/>
    <property type="project" value="UniProtKB-KW"/>
</dbReference>